<feature type="transmembrane region" description="Helical" evidence="9">
    <location>
        <begin position="724"/>
        <end position="741"/>
    </location>
</feature>
<comment type="caution">
    <text evidence="11">The sequence shown here is derived from an EMBL/GenBank/DDBJ whole genome shotgun (WGS) entry which is preliminary data.</text>
</comment>
<feature type="transmembrane region" description="Helical" evidence="9">
    <location>
        <begin position="958"/>
        <end position="983"/>
    </location>
</feature>
<evidence type="ECO:0000313" key="11">
    <source>
        <dbReference type="EMBL" id="CAK8693190.1"/>
    </source>
</evidence>
<protein>
    <recommendedName>
        <fullName evidence="10">G-protein coupled receptors family 1 profile domain-containing protein</fullName>
    </recommendedName>
</protein>
<dbReference type="SUPFAM" id="SSF57424">
    <property type="entry name" value="LDL receptor-like module"/>
    <property type="match status" value="3"/>
</dbReference>
<keyword evidence="6 9" id="KW-0472">Membrane</keyword>
<feature type="disulfide bond" evidence="8">
    <location>
        <begin position="222"/>
        <end position="237"/>
    </location>
</feature>
<dbReference type="CDD" id="cd00112">
    <property type="entry name" value="LDLa"/>
    <property type="match status" value="2"/>
</dbReference>
<feature type="disulfide bond" evidence="8">
    <location>
        <begin position="657"/>
        <end position="672"/>
    </location>
</feature>
<comment type="caution">
    <text evidence="8">Lacks conserved residue(s) required for the propagation of feature annotation.</text>
</comment>
<feature type="disulfide bond" evidence="8">
    <location>
        <begin position="50"/>
        <end position="65"/>
    </location>
</feature>
<feature type="disulfide bond" evidence="8">
    <location>
        <begin position="410"/>
        <end position="428"/>
    </location>
</feature>
<dbReference type="InterPro" id="IPR017452">
    <property type="entry name" value="GPCR_Rhodpsn_7TM"/>
</dbReference>
<comment type="subcellular location">
    <subcellularLocation>
        <location evidence="1">Membrane</location>
    </subcellularLocation>
</comment>
<dbReference type="PROSITE" id="PS50068">
    <property type="entry name" value="LDLRA_2"/>
    <property type="match status" value="6"/>
</dbReference>
<organism evidence="11 12">
    <name type="scientific">Clavelina lepadiformis</name>
    <name type="common">Light-bulb sea squirt</name>
    <name type="synonym">Ascidia lepadiformis</name>
    <dbReference type="NCBI Taxonomy" id="159417"/>
    <lineage>
        <taxon>Eukaryota</taxon>
        <taxon>Metazoa</taxon>
        <taxon>Chordata</taxon>
        <taxon>Tunicata</taxon>
        <taxon>Ascidiacea</taxon>
        <taxon>Aplousobranchia</taxon>
        <taxon>Clavelinidae</taxon>
        <taxon>Clavelina</taxon>
    </lineage>
</organism>
<dbReference type="Gene3D" id="4.10.400.10">
    <property type="entry name" value="Low-density Lipoprotein Receptor"/>
    <property type="match status" value="3"/>
</dbReference>
<feature type="transmembrane region" description="Helical" evidence="9">
    <location>
        <begin position="1007"/>
        <end position="1029"/>
    </location>
</feature>
<dbReference type="PROSITE" id="PS50262">
    <property type="entry name" value="G_PROTEIN_RECEP_F1_2"/>
    <property type="match status" value="1"/>
</dbReference>
<evidence type="ECO:0000256" key="9">
    <source>
        <dbReference type="SAM" id="Phobius"/>
    </source>
</evidence>
<dbReference type="InterPro" id="IPR036055">
    <property type="entry name" value="LDL_receptor-like_sf"/>
</dbReference>
<evidence type="ECO:0000256" key="8">
    <source>
        <dbReference type="PROSITE-ProRule" id="PRU00124"/>
    </source>
</evidence>
<keyword evidence="4" id="KW-0677">Repeat</keyword>
<dbReference type="Proteomes" id="UP001642483">
    <property type="component" value="Unassembled WGS sequence"/>
</dbReference>
<dbReference type="SUPFAM" id="SSF81321">
    <property type="entry name" value="Family A G protein-coupled receptor-like"/>
    <property type="match status" value="1"/>
</dbReference>
<feature type="transmembrane region" description="Helical" evidence="9">
    <location>
        <begin position="846"/>
        <end position="865"/>
    </location>
</feature>
<keyword evidence="12" id="KW-1185">Reference proteome</keyword>
<feature type="transmembrane region" description="Helical" evidence="9">
    <location>
        <begin position="1041"/>
        <end position="1062"/>
    </location>
</feature>
<dbReference type="PRINTS" id="PR00261">
    <property type="entry name" value="LDLRECEPTOR"/>
</dbReference>
<dbReference type="PANTHER" id="PTHR24372">
    <property type="entry name" value="GLYCOPROTEIN HORMONE RECEPTOR"/>
    <property type="match status" value="1"/>
</dbReference>
<evidence type="ECO:0000256" key="1">
    <source>
        <dbReference type="ARBA" id="ARBA00004370"/>
    </source>
</evidence>
<dbReference type="InterPro" id="IPR002172">
    <property type="entry name" value="LDrepeatLR_classA_rpt"/>
</dbReference>
<evidence type="ECO:0000256" key="2">
    <source>
        <dbReference type="ARBA" id="ARBA00022614"/>
    </source>
</evidence>
<reference evidence="11 12" key="1">
    <citation type="submission" date="2024-02" db="EMBL/GenBank/DDBJ databases">
        <authorList>
            <person name="Daric V."/>
            <person name="Darras S."/>
        </authorList>
    </citation>
    <scope>NUCLEOTIDE SEQUENCE [LARGE SCALE GENOMIC DNA]</scope>
</reference>
<evidence type="ECO:0000256" key="3">
    <source>
        <dbReference type="ARBA" id="ARBA00022692"/>
    </source>
</evidence>
<accession>A0ABP0GNS4</accession>
<feature type="domain" description="G-protein coupled receptors family 1 profile" evidence="10">
    <location>
        <begin position="736"/>
        <end position="1058"/>
    </location>
</feature>
<feature type="disulfide bond" evidence="8">
    <location>
        <begin position="276"/>
        <end position="291"/>
    </location>
</feature>
<dbReference type="PANTHER" id="PTHR24372:SF77">
    <property type="entry name" value="G-PROTEIN COUPLED RECEPTORS FAMILY 1 PROFILE DOMAIN-CONTAINING PROTEIN"/>
    <property type="match status" value="1"/>
</dbReference>
<evidence type="ECO:0000256" key="4">
    <source>
        <dbReference type="ARBA" id="ARBA00022737"/>
    </source>
</evidence>
<evidence type="ECO:0000259" key="10">
    <source>
        <dbReference type="PROSITE" id="PS50262"/>
    </source>
</evidence>
<dbReference type="InterPro" id="IPR000276">
    <property type="entry name" value="GPCR_Rhodpsn"/>
</dbReference>
<evidence type="ECO:0000313" key="12">
    <source>
        <dbReference type="Proteomes" id="UP001642483"/>
    </source>
</evidence>
<keyword evidence="3 9" id="KW-0812">Transmembrane</keyword>
<keyword evidence="7 8" id="KW-1015">Disulfide bond</keyword>
<proteinExistence type="predicted"/>
<evidence type="ECO:0000256" key="6">
    <source>
        <dbReference type="ARBA" id="ARBA00023136"/>
    </source>
</evidence>
<evidence type="ECO:0000256" key="7">
    <source>
        <dbReference type="ARBA" id="ARBA00023157"/>
    </source>
</evidence>
<gene>
    <name evidence="11" type="ORF">CVLEPA_LOCUS26502</name>
</gene>
<keyword evidence="2" id="KW-0433">Leucine-rich repeat</keyword>
<dbReference type="EMBL" id="CAWYQH010000130">
    <property type="protein sequence ID" value="CAK8693190.1"/>
    <property type="molecule type" value="Genomic_DNA"/>
</dbReference>
<feature type="transmembrane region" description="Helical" evidence="9">
    <location>
        <begin position="762"/>
        <end position="786"/>
    </location>
</feature>
<dbReference type="Pfam" id="PF00001">
    <property type="entry name" value="7tm_1"/>
    <property type="match status" value="1"/>
</dbReference>
<dbReference type="Gene3D" id="1.20.1070.10">
    <property type="entry name" value="Rhodopsin 7-helix transmembrane proteins"/>
    <property type="match status" value="1"/>
</dbReference>
<keyword evidence="5 9" id="KW-1133">Transmembrane helix</keyword>
<sequence length="1085" mass="120795">MLMTSCRSERLPVSSLHYCHYESSACPVGQFNCGCEDNSTTKCIPWAWVCDGEADCSGGNDEIDCDCPGQFQCGCRNGGGSCRSLPQCVEMSDLCDSRSHCASLRDEFGGQCPNGGGHRCPNGVFRQRRLDCDPCIVLFIMFADQFSDIFETNTTWSIGNVGISSTQAPNKCSGWTSFDDGFDEWNCDCPSCRPSRCACNQPDHYSCRGVGYTCYLNDSSACNGVAECIDGSDEWDCTSCPADRPLRCQCNQPGNYTCDRYEGATQDVCYEASDRCDGRARCPDASDDANCSCPPDKFACSCFDGKIATCNAKKGCISMDSLNDGKFDCDDWKDESYVMSVSHTECQGREFDVIRLQNETFCLLPWCNNATCYRVPSMHCLNSQNCWREDAVCISEGSALSRGCSDFMQCEDKSSVFSSKFCDGVNDCKDGSDEVVDIFGFKCSAVFSAISYVLPQWNLYDDIPQCYDKSDLCFGEDGSFHCFKCLDNRLIISSKQICDGVMNVFVRASLPACRALCSKNQQRCAYDKLNGAPVIESSADDSCLEPNCQNSNEVAKIVCETKRGKTHATLCDGRPECFNFADECDACDNPAAFCNDPCRTLNSIVVQGERFCDGFIDDAWTRINDPRCPLGFDEHKCPARFGCPAGSKVSIDVLQMCDGILDCDDGRDERNCTERHYCKTKIGRKMSIERKFVLDGKRDCVDGSDEVGTFSSRYELIGSPVLRVWFWIASFLTLFGNFCVIRGTSKKLIRTSKDVGSASNYILVLNLSISDLLMGVYLLIIVTQGLVYSGRYSQFDYEWRTSRLCAIAGTLCFISSQTSCFIMAILTTYRLFTVYKPFQARRTSAAVWKVALVLAWLFSFTLAFLPNFLNFFSYAVIIINPFYRRDVVKHNDVISFACRLASVTNTSIARVGDGDEWVAAERFLRERFSQFSPVGEIGFYGSASVCIPSLYVTRDDRFWIYSVAIIAIDFLLFIFVLVGYIFIGKKASSGLRGNNDQDRSKRTQIRIARLIVTDFLCWIPICVIAYVSLNDVSLPVNVQVLTAGVLLPINSALNPILYSSFIDKKMTSLARRMRSSAESFRINSV</sequence>
<evidence type="ECO:0000256" key="5">
    <source>
        <dbReference type="ARBA" id="ARBA00022989"/>
    </source>
</evidence>
<dbReference type="SMART" id="SM00192">
    <property type="entry name" value="LDLa"/>
    <property type="match status" value="7"/>
</dbReference>
<name>A0ABP0GNS4_CLALP</name>
<feature type="transmembrane region" description="Helical" evidence="9">
    <location>
        <begin position="806"/>
        <end position="826"/>
    </location>
</feature>